<dbReference type="PANTHER" id="PTHR46517:SF1">
    <property type="entry name" value="FRUCTOSE-2,6-BISPHOSPHATASE TIGAR"/>
    <property type="match status" value="1"/>
</dbReference>
<dbReference type="GO" id="GO:0016787">
    <property type="term" value="F:hydrolase activity"/>
    <property type="evidence" value="ECO:0007669"/>
    <property type="project" value="UniProtKB-KW"/>
</dbReference>
<name>A0ABU8X633_9BURK</name>
<dbReference type="Pfam" id="PF00300">
    <property type="entry name" value="His_Phos_1"/>
    <property type="match status" value="1"/>
</dbReference>
<dbReference type="Gene3D" id="3.40.50.1240">
    <property type="entry name" value="Phosphoglycerate mutase-like"/>
    <property type="match status" value="1"/>
</dbReference>
<dbReference type="SUPFAM" id="SSF53254">
    <property type="entry name" value="Phosphoglycerate mutase-like"/>
    <property type="match status" value="1"/>
</dbReference>
<dbReference type="InterPro" id="IPR029033">
    <property type="entry name" value="His_PPase_superfam"/>
</dbReference>
<evidence type="ECO:0000313" key="3">
    <source>
        <dbReference type="Proteomes" id="UP001367030"/>
    </source>
</evidence>
<protein>
    <submittedName>
        <fullName evidence="2">Histidine phosphatase family protein</fullName>
        <ecNumber evidence="2">3.1.3.-</ecNumber>
    </submittedName>
</protein>
<dbReference type="EMBL" id="JBBKZS010000003">
    <property type="protein sequence ID" value="MEJ8854584.1"/>
    <property type="molecule type" value="Genomic_DNA"/>
</dbReference>
<gene>
    <name evidence="2" type="ORF">WKW79_08390</name>
</gene>
<comment type="caution">
    <text evidence="2">The sequence shown here is derived from an EMBL/GenBank/DDBJ whole genome shotgun (WGS) entry which is preliminary data.</text>
</comment>
<dbReference type="InterPro" id="IPR013078">
    <property type="entry name" value="His_Pase_superF_clade-1"/>
</dbReference>
<dbReference type="InterPro" id="IPR051695">
    <property type="entry name" value="Phosphoglycerate_Mutase"/>
</dbReference>
<dbReference type="SMART" id="SM00855">
    <property type="entry name" value="PGAM"/>
    <property type="match status" value="1"/>
</dbReference>
<dbReference type="PANTHER" id="PTHR46517">
    <property type="entry name" value="FRUCTOSE-2,6-BISPHOSPHATASE TIGAR"/>
    <property type="match status" value="1"/>
</dbReference>
<keyword evidence="3" id="KW-1185">Reference proteome</keyword>
<reference evidence="2 3" key="1">
    <citation type="submission" date="2024-03" db="EMBL/GenBank/DDBJ databases">
        <title>Novel species of the genus Variovorax.</title>
        <authorList>
            <person name="Liu Q."/>
            <person name="Xin Y.-H."/>
        </authorList>
    </citation>
    <scope>NUCLEOTIDE SEQUENCE [LARGE SCALE GENOMIC DNA]</scope>
    <source>
        <strain evidence="2 3">KACC 18901</strain>
    </source>
</reference>
<dbReference type="CDD" id="cd07067">
    <property type="entry name" value="HP_PGM_like"/>
    <property type="match status" value="1"/>
</dbReference>
<evidence type="ECO:0000313" key="2">
    <source>
        <dbReference type="EMBL" id="MEJ8854584.1"/>
    </source>
</evidence>
<keyword evidence="1 2" id="KW-0378">Hydrolase</keyword>
<organism evidence="2 3">
    <name type="scientific">Variovorax robiniae</name>
    <dbReference type="NCBI Taxonomy" id="1836199"/>
    <lineage>
        <taxon>Bacteria</taxon>
        <taxon>Pseudomonadati</taxon>
        <taxon>Pseudomonadota</taxon>
        <taxon>Betaproteobacteria</taxon>
        <taxon>Burkholderiales</taxon>
        <taxon>Comamonadaceae</taxon>
        <taxon>Variovorax</taxon>
    </lineage>
</organism>
<sequence length="212" mass="23017">MDVTRLIAVRHGETTWNVDARLQGQLDIPLNATGAWQAARLGDALAGEPIAAVYASDLSRAWQTAEAIAAPHGIDIVSDVGLRERGFGHFEGKTFAWIEAEMPEQARLWRTRDTAYAPEGGESLLVFRDRVIATATAIAARHTGELIVLVAHGGVMDVLYRAATRQELQAPRTWQLGNAAVNRLLWTPEGFSLVGWSDTTHLAGDALDENAP</sequence>
<dbReference type="EC" id="3.1.3.-" evidence="2"/>
<evidence type="ECO:0000256" key="1">
    <source>
        <dbReference type="ARBA" id="ARBA00022801"/>
    </source>
</evidence>
<dbReference type="RefSeq" id="WP_340334683.1">
    <property type="nucleotide sequence ID" value="NZ_JBBKZS010000003.1"/>
</dbReference>
<proteinExistence type="predicted"/>
<dbReference type="Proteomes" id="UP001367030">
    <property type="component" value="Unassembled WGS sequence"/>
</dbReference>
<accession>A0ABU8X633</accession>